<dbReference type="EMBL" id="VSSQ01007124">
    <property type="protein sequence ID" value="MPM34928.1"/>
    <property type="molecule type" value="Genomic_DNA"/>
</dbReference>
<accession>A0A644Z3S1</accession>
<feature type="domain" description="Putative oxidoreductase C-terminal" evidence="3">
    <location>
        <begin position="183"/>
        <end position="460"/>
    </location>
</feature>
<evidence type="ECO:0000259" key="3">
    <source>
        <dbReference type="Pfam" id="PF16490"/>
    </source>
</evidence>
<comment type="caution">
    <text evidence="4">The sequence shown here is derived from an EMBL/GenBank/DDBJ whole genome shotgun (WGS) entry which is preliminary data.</text>
</comment>
<dbReference type="GO" id="GO:0016491">
    <property type="term" value="F:oxidoreductase activity"/>
    <property type="evidence" value="ECO:0007669"/>
    <property type="project" value="UniProtKB-KW"/>
</dbReference>
<evidence type="ECO:0000256" key="1">
    <source>
        <dbReference type="ARBA" id="ARBA00023002"/>
    </source>
</evidence>
<reference evidence="4" key="1">
    <citation type="submission" date="2019-08" db="EMBL/GenBank/DDBJ databases">
        <authorList>
            <person name="Kucharzyk K."/>
            <person name="Murdoch R.W."/>
            <person name="Higgins S."/>
            <person name="Loffler F."/>
        </authorList>
    </citation>
    <scope>NUCLEOTIDE SEQUENCE</scope>
</reference>
<sequence>MNYWNKITVLGVLVTSLLGCRSGDKAPQFTGKDGEVRLMVVDPGHFHADLLLKQQNASISRDVFVYAPKGVGLTQHLERIQSFNTRPENPTDWNPVVYDGADFLEQMLRHPAGNVVVLAGNNRMKTDYLYKSVSSGLHVLADKPLAINPENFELLLKAVHKAEKEKVMIYDMMTERFAVLNVLQRVIMSDKSLFGVLRADSPEDPAVRLESVHHFFKEVAGKPLIRPAWYYDVNQQGEGLVDVTTHLIDIVHWKCYPEVALDYKKDIQVLGATHWPTVISFEEFAKSTQMTQFPDYLLQYVRDGKLEVYANGNILYKVKDTHVALNVKWNFEAPAGSGDTHTSVIKGTRAVVEVVQDESTGFIPELFLSPAQGVEVADFMQALDMFKNTLAQTYPNVSFQTENDKVRVVVPEEYKKAHEAHFAQVAETFFRYLVQGEMPAWEIPNMLAKYYITTTAFKLANVTK</sequence>
<dbReference type="Gene3D" id="3.40.50.720">
    <property type="entry name" value="NAD(P)-binding Rossmann-like Domain"/>
    <property type="match status" value="1"/>
</dbReference>
<proteinExistence type="predicted"/>
<dbReference type="InterPro" id="IPR000683">
    <property type="entry name" value="Gfo/Idh/MocA-like_OxRdtase_N"/>
</dbReference>
<keyword evidence="1" id="KW-0560">Oxidoreductase</keyword>
<dbReference type="SUPFAM" id="SSF51735">
    <property type="entry name" value="NAD(P)-binding Rossmann-fold domains"/>
    <property type="match status" value="1"/>
</dbReference>
<dbReference type="GO" id="GO:0000166">
    <property type="term" value="F:nucleotide binding"/>
    <property type="evidence" value="ECO:0007669"/>
    <property type="project" value="InterPro"/>
</dbReference>
<dbReference type="AlphaFoldDB" id="A0A644Z3S1"/>
<dbReference type="Pfam" id="PF01408">
    <property type="entry name" value="GFO_IDH_MocA"/>
    <property type="match status" value="1"/>
</dbReference>
<dbReference type="PANTHER" id="PTHR43818:SF11">
    <property type="entry name" value="BCDNA.GH03377"/>
    <property type="match status" value="1"/>
</dbReference>
<feature type="domain" description="Gfo/Idh/MocA-like oxidoreductase N-terminal" evidence="2">
    <location>
        <begin position="97"/>
        <end position="164"/>
    </location>
</feature>
<dbReference type="InterPro" id="IPR036291">
    <property type="entry name" value="NAD(P)-bd_dom_sf"/>
</dbReference>
<dbReference type="Pfam" id="PF16490">
    <property type="entry name" value="Oxidoreduct_C"/>
    <property type="match status" value="1"/>
</dbReference>
<dbReference type="Gene3D" id="3.30.360.10">
    <property type="entry name" value="Dihydrodipicolinate Reductase, domain 2"/>
    <property type="match status" value="1"/>
</dbReference>
<dbReference type="PANTHER" id="PTHR43818">
    <property type="entry name" value="BCDNA.GH03377"/>
    <property type="match status" value="1"/>
</dbReference>
<dbReference type="InterPro" id="IPR050463">
    <property type="entry name" value="Gfo/Idh/MocA_oxidrdct_glycsds"/>
</dbReference>
<evidence type="ECO:0000259" key="2">
    <source>
        <dbReference type="Pfam" id="PF01408"/>
    </source>
</evidence>
<dbReference type="InterPro" id="IPR032459">
    <property type="entry name" value="Oxidoreduct_C"/>
</dbReference>
<organism evidence="4">
    <name type="scientific">bioreactor metagenome</name>
    <dbReference type="NCBI Taxonomy" id="1076179"/>
    <lineage>
        <taxon>unclassified sequences</taxon>
        <taxon>metagenomes</taxon>
        <taxon>ecological metagenomes</taxon>
    </lineage>
</organism>
<dbReference type="PROSITE" id="PS51257">
    <property type="entry name" value="PROKAR_LIPOPROTEIN"/>
    <property type="match status" value="1"/>
</dbReference>
<name>A0A644Z3S1_9ZZZZ</name>
<gene>
    <name evidence="4" type="ORF">SDC9_81518</name>
</gene>
<evidence type="ECO:0000313" key="4">
    <source>
        <dbReference type="EMBL" id="MPM34928.1"/>
    </source>
</evidence>
<protein>
    <submittedName>
        <fullName evidence="4">Uncharacterized protein</fullName>
    </submittedName>
</protein>